<protein>
    <recommendedName>
        <fullName evidence="3">Transposase</fullName>
    </recommendedName>
</protein>
<evidence type="ECO:0000313" key="2">
    <source>
        <dbReference type="Proteomes" id="UP000250928"/>
    </source>
</evidence>
<name>A0A6N4E345_9GAMM</name>
<sequence length="96" mass="11053">MSQQQSRREFWRSHHQQCKAQRMTLNAYAEQEGLTLSVFYGWSKRFRQERESGFSRGQVGGSGRTEYRLHFPNGLVLGWNGDADSQCLALLVKSLA</sequence>
<dbReference type="EMBL" id="PQCO01000147">
    <property type="protein sequence ID" value="PUE03835.1"/>
    <property type="molecule type" value="Genomic_DNA"/>
</dbReference>
<reference evidence="1 2" key="1">
    <citation type="submission" date="2018-01" db="EMBL/GenBank/DDBJ databases">
        <title>Novel co-symbiosis in the lucinid bivalve Phacoides pectinatus.</title>
        <authorList>
            <person name="Lim S.J."/>
            <person name="Davis B.G."/>
            <person name="Gill D.E."/>
            <person name="Engel A.S."/>
            <person name="Anderson L.C."/>
            <person name="Campbell B.J."/>
        </authorList>
    </citation>
    <scope>NUCLEOTIDE SEQUENCE [LARGE SCALE GENOMIC DNA]</scope>
    <source>
        <strain evidence="1">N3_P5</strain>
    </source>
</reference>
<organism evidence="1 2">
    <name type="scientific">Candidatus Sedimenticola endophacoides</name>
    <dbReference type="NCBI Taxonomy" id="2548426"/>
    <lineage>
        <taxon>Bacteria</taxon>
        <taxon>Pseudomonadati</taxon>
        <taxon>Pseudomonadota</taxon>
        <taxon>Gammaproteobacteria</taxon>
        <taxon>Chromatiales</taxon>
        <taxon>Sedimenticolaceae</taxon>
        <taxon>Sedimenticola</taxon>
    </lineage>
</organism>
<dbReference type="Proteomes" id="UP000250928">
    <property type="component" value="Unassembled WGS sequence"/>
</dbReference>
<evidence type="ECO:0000313" key="1">
    <source>
        <dbReference type="EMBL" id="PUE03835.1"/>
    </source>
</evidence>
<comment type="caution">
    <text evidence="1">The sequence shown here is derived from an EMBL/GenBank/DDBJ whole genome shotgun (WGS) entry which is preliminary data.</text>
</comment>
<dbReference type="NCBIfam" id="NF047593">
    <property type="entry name" value="IS66_ISAeme5_TnpA"/>
    <property type="match status" value="1"/>
</dbReference>
<proteinExistence type="predicted"/>
<gene>
    <name evidence="1" type="ORF">C3L24_04095</name>
</gene>
<evidence type="ECO:0008006" key="3">
    <source>
        <dbReference type="Google" id="ProtNLM"/>
    </source>
</evidence>
<dbReference type="AlphaFoldDB" id="A0A6N4E345"/>
<accession>A0A6N4E345</accession>